<dbReference type="InterPro" id="IPR024775">
    <property type="entry name" value="DinB-like"/>
</dbReference>
<evidence type="ECO:0000259" key="5">
    <source>
        <dbReference type="Pfam" id="PF03781"/>
    </source>
</evidence>
<proteinExistence type="predicted"/>
<dbReference type="InterPro" id="IPR005532">
    <property type="entry name" value="SUMF_dom"/>
</dbReference>
<dbReference type="Pfam" id="PF03781">
    <property type="entry name" value="FGE-sulfatase"/>
    <property type="match status" value="2"/>
</dbReference>
<dbReference type="InterPro" id="IPR051128">
    <property type="entry name" value="EgtD_Methyltrsf_superfamily"/>
</dbReference>
<organism evidence="7 8">
    <name type="scientific">Coprinellus micaceus</name>
    <name type="common">Glistening ink-cap mushroom</name>
    <name type="synonym">Coprinus micaceus</name>
    <dbReference type="NCBI Taxonomy" id="71717"/>
    <lineage>
        <taxon>Eukaryota</taxon>
        <taxon>Fungi</taxon>
        <taxon>Dikarya</taxon>
        <taxon>Basidiomycota</taxon>
        <taxon>Agaricomycotina</taxon>
        <taxon>Agaricomycetes</taxon>
        <taxon>Agaricomycetidae</taxon>
        <taxon>Agaricales</taxon>
        <taxon>Agaricineae</taxon>
        <taxon>Psathyrellaceae</taxon>
        <taxon>Coprinellus</taxon>
    </lineage>
</organism>
<feature type="domain" description="Sulfatase-modifying factor enzyme-like" evidence="5">
    <location>
        <begin position="532"/>
        <end position="604"/>
    </location>
</feature>
<dbReference type="Pfam" id="PF12867">
    <property type="entry name" value="DinB_2"/>
    <property type="match status" value="1"/>
</dbReference>
<comment type="pathway">
    <text evidence="3">Amino-acid biosynthesis; ergothioneine biosynthesis.</text>
</comment>
<protein>
    <submittedName>
        <fullName evidence="7">DUF323 domain-containing protein</fullName>
    </submittedName>
</protein>
<dbReference type="InterPro" id="IPR042095">
    <property type="entry name" value="SUMF_sf"/>
</dbReference>
<evidence type="ECO:0000256" key="4">
    <source>
        <dbReference type="SAM" id="MobiDB-lite"/>
    </source>
</evidence>
<evidence type="ECO:0000256" key="2">
    <source>
        <dbReference type="ARBA" id="ARBA00023004"/>
    </source>
</evidence>
<feature type="region of interest" description="Disordered" evidence="4">
    <location>
        <begin position="1"/>
        <end position="21"/>
    </location>
</feature>
<keyword evidence="8" id="KW-1185">Reference proteome</keyword>
<evidence type="ECO:0000256" key="1">
    <source>
        <dbReference type="ARBA" id="ARBA00023002"/>
    </source>
</evidence>
<dbReference type="Proteomes" id="UP000298030">
    <property type="component" value="Unassembled WGS sequence"/>
</dbReference>
<dbReference type="SUPFAM" id="SSF56436">
    <property type="entry name" value="C-type lectin-like"/>
    <property type="match status" value="1"/>
</dbReference>
<keyword evidence="1" id="KW-0560">Oxidoreductase</keyword>
<dbReference type="STRING" id="71717.A0A4Y7TTE8"/>
<keyword evidence="2" id="KW-0408">Iron</keyword>
<dbReference type="AlphaFoldDB" id="A0A4Y7TTE8"/>
<dbReference type="InterPro" id="IPR016187">
    <property type="entry name" value="CTDL_fold"/>
</dbReference>
<name>A0A4Y7TTE8_COPMI</name>
<comment type="caution">
    <text evidence="7">The sequence shown here is derived from an EMBL/GenBank/DDBJ whole genome shotgun (WGS) entry which is preliminary data.</text>
</comment>
<dbReference type="PANTHER" id="PTHR43397">
    <property type="entry name" value="ERGOTHIONEINE BIOSYNTHESIS PROTEIN 1"/>
    <property type="match status" value="1"/>
</dbReference>
<sequence length="610" mass="67644">MSNSSSSSPCPSPVPSGSSTPLSDVSSFLQAPLLPTTFVLLDGSSLDSGRLGSLFRKHGGMESMGLVVEVDNSVKLTDDTWSPADHDGVVYHTSSHFSPSIDWSTAYISTKAENAAHLNIIATASLRPTLAAHLTASQILYVLEQPPFTFPPLSTHRPFSPHTQSTSVCQGNIPTLDEWRNLWKAWDLVTLRMIPEEMLHQKPIDLRHKCLFYIGHIPTFLDMLLSKSIGGSPSEPAYFWNIFERGIDPHVDDPTHCHNHSDVPEKDEDWPSLTSILAFRGRVRQRLSDLYADIVSGNRTLTRNLARTLVMTLEHEGFHIETLLYMLIQRAGTGTLPPSGFQTPEWSTLVKQWDHLPSPTMALPVLGPTKLTMGHDDSEADDPDPTLNSIEDVVNGTYGWDNESPSRTVEVGAFKAEWRPITNGEYMAYVEGAGDVPIPKSWVDECGEMKVRTLYGPISMDVAKDWPVLASYDELSAYAKSKGGRLPTEPELRLFLDTYDVGYEGGANVAFRNWHPVPATMGTESCDGKGSNGGVWEWTSTKFDTHDGLVPTNLFTGYSTDFFDTKHHVVLGASYATIPRLARKSVRNFYQHNYPYPWVGARIVYDVDTA</sequence>
<evidence type="ECO:0000259" key="6">
    <source>
        <dbReference type="Pfam" id="PF12867"/>
    </source>
</evidence>
<dbReference type="PANTHER" id="PTHR43397:SF1">
    <property type="entry name" value="ERGOTHIONEINE BIOSYNTHESIS PROTEIN 1"/>
    <property type="match status" value="1"/>
</dbReference>
<evidence type="ECO:0000313" key="8">
    <source>
        <dbReference type="Proteomes" id="UP000298030"/>
    </source>
</evidence>
<feature type="domain" description="Sulfatase-modifying factor enzyme-like" evidence="5">
    <location>
        <begin position="398"/>
        <end position="492"/>
    </location>
</feature>
<dbReference type="EMBL" id="QPFP01000004">
    <property type="protein sequence ID" value="TEB37440.1"/>
    <property type="molecule type" value="Genomic_DNA"/>
</dbReference>
<gene>
    <name evidence="7" type="ORF">FA13DRAFT_1809948</name>
</gene>
<dbReference type="Gene3D" id="3.90.1580.10">
    <property type="entry name" value="paralog of FGE (formylglycine-generating enzyme)"/>
    <property type="match status" value="1"/>
</dbReference>
<evidence type="ECO:0000313" key="7">
    <source>
        <dbReference type="EMBL" id="TEB37440.1"/>
    </source>
</evidence>
<dbReference type="OrthoDB" id="659at2759"/>
<evidence type="ECO:0000256" key="3">
    <source>
        <dbReference type="ARBA" id="ARBA00037882"/>
    </source>
</evidence>
<reference evidence="7 8" key="1">
    <citation type="journal article" date="2019" name="Nat. Ecol. Evol.">
        <title>Megaphylogeny resolves global patterns of mushroom evolution.</title>
        <authorList>
            <person name="Varga T."/>
            <person name="Krizsan K."/>
            <person name="Foldi C."/>
            <person name="Dima B."/>
            <person name="Sanchez-Garcia M."/>
            <person name="Sanchez-Ramirez S."/>
            <person name="Szollosi G.J."/>
            <person name="Szarkandi J.G."/>
            <person name="Papp V."/>
            <person name="Albert L."/>
            <person name="Andreopoulos W."/>
            <person name="Angelini C."/>
            <person name="Antonin V."/>
            <person name="Barry K.W."/>
            <person name="Bougher N.L."/>
            <person name="Buchanan P."/>
            <person name="Buyck B."/>
            <person name="Bense V."/>
            <person name="Catcheside P."/>
            <person name="Chovatia M."/>
            <person name="Cooper J."/>
            <person name="Damon W."/>
            <person name="Desjardin D."/>
            <person name="Finy P."/>
            <person name="Geml J."/>
            <person name="Haridas S."/>
            <person name="Hughes K."/>
            <person name="Justo A."/>
            <person name="Karasinski D."/>
            <person name="Kautmanova I."/>
            <person name="Kiss B."/>
            <person name="Kocsube S."/>
            <person name="Kotiranta H."/>
            <person name="LaButti K.M."/>
            <person name="Lechner B.E."/>
            <person name="Liimatainen K."/>
            <person name="Lipzen A."/>
            <person name="Lukacs Z."/>
            <person name="Mihaltcheva S."/>
            <person name="Morgado L.N."/>
            <person name="Niskanen T."/>
            <person name="Noordeloos M.E."/>
            <person name="Ohm R.A."/>
            <person name="Ortiz-Santana B."/>
            <person name="Ovrebo C."/>
            <person name="Racz N."/>
            <person name="Riley R."/>
            <person name="Savchenko A."/>
            <person name="Shiryaev A."/>
            <person name="Soop K."/>
            <person name="Spirin V."/>
            <person name="Szebenyi C."/>
            <person name="Tomsovsky M."/>
            <person name="Tulloss R.E."/>
            <person name="Uehling J."/>
            <person name="Grigoriev I.V."/>
            <person name="Vagvolgyi C."/>
            <person name="Papp T."/>
            <person name="Martin F.M."/>
            <person name="Miettinen O."/>
            <person name="Hibbett D.S."/>
            <person name="Nagy L.G."/>
        </authorList>
    </citation>
    <scope>NUCLEOTIDE SEQUENCE [LARGE SCALE GENOMIC DNA]</scope>
    <source>
        <strain evidence="7 8">FP101781</strain>
    </source>
</reference>
<accession>A0A4Y7TTE8</accession>
<feature type="domain" description="DinB-like" evidence="6">
    <location>
        <begin position="183"/>
        <end position="322"/>
    </location>
</feature>